<sequence length="182" mass="20700">MLILIIIVLCFFLLSLFLKIYISIHYSFTNQEQELNVSIKILHIQLSRSIDLSDREEEIPFTQKFDVSSITTKLDNFHTNFKKGNKAITTLLNRTKLHQLDWSTNIGTGEASSTGIISGVIWAIKGSILGYIIEKIRLGCQPAVRVNPFFQQACFQTNIDCMFSIRLGQAIHGILKVIRLLK</sequence>
<evidence type="ECO:0000313" key="1">
    <source>
        <dbReference type="EMBL" id="RKQ14634.1"/>
    </source>
</evidence>
<dbReference type="RefSeq" id="WP_121132248.1">
    <property type="nucleotide sequence ID" value="NZ_JBHUFK010000060.1"/>
</dbReference>
<comment type="caution">
    <text evidence="1">The sequence shown here is derived from an EMBL/GenBank/DDBJ whole genome shotgun (WGS) entry which is preliminary data.</text>
</comment>
<gene>
    <name evidence="1" type="ORF">D8M05_12395</name>
</gene>
<dbReference type="Proteomes" id="UP000281813">
    <property type="component" value="Unassembled WGS sequence"/>
</dbReference>
<dbReference type="InterPro" id="IPR021338">
    <property type="entry name" value="DUF2953"/>
</dbReference>
<dbReference type="AlphaFoldDB" id="A0A494YWV5"/>
<protein>
    <submittedName>
        <fullName evidence="1">DUF2953 domain-containing protein</fullName>
    </submittedName>
</protein>
<dbReference type="Pfam" id="PF11167">
    <property type="entry name" value="DUF2953"/>
    <property type="match status" value="1"/>
</dbReference>
<proteinExistence type="predicted"/>
<accession>A0A494YWV5</accession>
<keyword evidence="2" id="KW-1185">Reference proteome</keyword>
<dbReference type="EMBL" id="RBZO01000019">
    <property type="protein sequence ID" value="RKQ14634.1"/>
    <property type="molecule type" value="Genomic_DNA"/>
</dbReference>
<organism evidence="1 2">
    <name type="scientific">Oceanobacillus bengalensis</name>
    <dbReference type="NCBI Taxonomy" id="1435466"/>
    <lineage>
        <taxon>Bacteria</taxon>
        <taxon>Bacillati</taxon>
        <taxon>Bacillota</taxon>
        <taxon>Bacilli</taxon>
        <taxon>Bacillales</taxon>
        <taxon>Bacillaceae</taxon>
        <taxon>Oceanobacillus</taxon>
    </lineage>
</organism>
<dbReference type="OrthoDB" id="1683589at2"/>
<evidence type="ECO:0000313" key="2">
    <source>
        <dbReference type="Proteomes" id="UP000281813"/>
    </source>
</evidence>
<reference evidence="1 2" key="1">
    <citation type="journal article" date="2015" name="Antonie Van Leeuwenhoek">
        <title>Oceanobacillus bengalensis sp. nov., a bacterium isolated from seawater of the Bay of Bengal.</title>
        <authorList>
            <person name="Yongchang O."/>
            <person name="Xiang W."/>
            <person name="Wang G."/>
        </authorList>
    </citation>
    <scope>NUCLEOTIDE SEQUENCE [LARGE SCALE GENOMIC DNA]</scope>
    <source>
        <strain evidence="1 2">MCCC 1K00260</strain>
    </source>
</reference>
<name>A0A494YWV5_9BACI</name>